<feature type="binding site" evidence="7 9">
    <location>
        <begin position="56"/>
        <end position="58"/>
    </location>
    <ligand>
        <name>L-glutamine</name>
        <dbReference type="ChEBI" id="CHEBI:58359"/>
    </ligand>
</feature>
<dbReference type="InterPro" id="IPR021196">
    <property type="entry name" value="PdxT/SNO_CS"/>
</dbReference>
<comment type="similarity">
    <text evidence="1 7">Belongs to the glutaminase PdxT/SNO family.</text>
</comment>
<feature type="active site" description="Charge relay system" evidence="7 8">
    <location>
        <position position="178"/>
    </location>
</feature>
<feature type="active site" description="Nucleophile" evidence="7 8">
    <location>
        <position position="85"/>
    </location>
</feature>
<evidence type="ECO:0000313" key="10">
    <source>
        <dbReference type="EMBL" id="WFN36171.1"/>
    </source>
</evidence>
<evidence type="ECO:0000256" key="6">
    <source>
        <dbReference type="ARBA" id="ARBA00049534"/>
    </source>
</evidence>
<sequence length="197" mass="21040">MGIKIGVLALQGNVSEHICAFKSALDSCGISEGSEVFELRQAEDIESCDAIAIPGGESTTISRLIDKNGMRIALKNFKGAFFATCAGMVILASSVDDVRVNPLGVIDISVGRNAFGRQKDSFEVPVDIKGLNSSFNAVFIRAPVVKSAGEGVEILANCGDEIVAVKEKKHMAFSFHPEIAGDFRIHKLFLRNSGIIP</sequence>
<comment type="function">
    <text evidence="7">Catalyzes the hydrolysis of glutamine to glutamate and ammonia as part of the biosynthesis of pyridoxal 5'-phosphate. The resulting ammonia molecule is channeled to the active site of PdxS.</text>
</comment>
<keyword evidence="4 7" id="KW-0315">Glutamine amidotransferase</keyword>
<comment type="subunit">
    <text evidence="7">In the presence of PdxS, forms a dodecamer of heterodimers. Only shows activity in the heterodimer.</text>
</comment>
<proteinExistence type="inferred from homology"/>
<reference evidence="10" key="1">
    <citation type="submission" date="2022-01" db="EMBL/GenBank/DDBJ databases">
        <title>Complete genome of Methanomicrobium antiquum DSM 21220.</title>
        <authorList>
            <person name="Chen S.-C."/>
            <person name="You Y.-T."/>
            <person name="Zhou Y.-Z."/>
            <person name="Lai M.-C."/>
        </authorList>
    </citation>
    <scope>NUCLEOTIDE SEQUENCE</scope>
    <source>
        <strain evidence="10">DSM 21220</strain>
    </source>
</reference>
<evidence type="ECO:0000256" key="8">
    <source>
        <dbReference type="PIRSR" id="PIRSR005639-1"/>
    </source>
</evidence>
<keyword evidence="11" id="KW-1185">Reference proteome</keyword>
<dbReference type="InterPro" id="IPR029062">
    <property type="entry name" value="Class_I_gatase-like"/>
</dbReference>
<feature type="active site" description="Charge relay system" evidence="7 8">
    <location>
        <position position="176"/>
    </location>
</feature>
<keyword evidence="3 7" id="KW-0663">Pyridoxal phosphate</keyword>
<dbReference type="EC" id="3.5.1.2" evidence="7"/>
<name>A0AAF0FQV8_9EURY</name>
<dbReference type="FunFam" id="3.40.50.880:FF:000010">
    <property type="entry name" value="uncharacterized protein LOC100176842 isoform X2"/>
    <property type="match status" value="1"/>
</dbReference>
<dbReference type="InterPro" id="IPR002161">
    <property type="entry name" value="PdxT/SNO"/>
</dbReference>
<comment type="pathway">
    <text evidence="7">Cofactor biosynthesis; pyridoxal 5'-phosphate biosynthesis.</text>
</comment>
<dbReference type="GO" id="GO:0042823">
    <property type="term" value="P:pyridoxal phosphate biosynthetic process"/>
    <property type="evidence" value="ECO:0007669"/>
    <property type="project" value="UniProtKB-UniRule"/>
</dbReference>
<evidence type="ECO:0000256" key="3">
    <source>
        <dbReference type="ARBA" id="ARBA00022898"/>
    </source>
</evidence>
<evidence type="ECO:0000256" key="2">
    <source>
        <dbReference type="ARBA" id="ARBA00022801"/>
    </source>
</evidence>
<accession>A0AAF0FQV8</accession>
<feature type="binding site" evidence="7 9">
    <location>
        <begin position="140"/>
        <end position="141"/>
    </location>
    <ligand>
        <name>L-glutamine</name>
        <dbReference type="ChEBI" id="CHEBI:58359"/>
    </ligand>
</feature>
<comment type="catalytic activity">
    <reaction evidence="6 7">
        <text>L-glutamine + H2O = L-glutamate + NH4(+)</text>
        <dbReference type="Rhea" id="RHEA:15889"/>
        <dbReference type="ChEBI" id="CHEBI:15377"/>
        <dbReference type="ChEBI" id="CHEBI:28938"/>
        <dbReference type="ChEBI" id="CHEBI:29985"/>
        <dbReference type="ChEBI" id="CHEBI:58359"/>
        <dbReference type="EC" id="3.5.1.2"/>
    </reaction>
</comment>
<dbReference type="GO" id="GO:0005829">
    <property type="term" value="C:cytosol"/>
    <property type="evidence" value="ECO:0007669"/>
    <property type="project" value="TreeGrafter"/>
</dbReference>
<organism evidence="10 11">
    <name type="scientific">Methanomicrobium antiquum</name>
    <dbReference type="NCBI Taxonomy" id="487686"/>
    <lineage>
        <taxon>Archaea</taxon>
        <taxon>Methanobacteriati</taxon>
        <taxon>Methanobacteriota</taxon>
        <taxon>Stenosarchaea group</taxon>
        <taxon>Methanomicrobia</taxon>
        <taxon>Methanomicrobiales</taxon>
        <taxon>Methanomicrobiaceae</taxon>
        <taxon>Methanomicrobium</taxon>
    </lineage>
</organism>
<dbReference type="GO" id="GO:0004359">
    <property type="term" value="F:glutaminase activity"/>
    <property type="evidence" value="ECO:0007669"/>
    <property type="project" value="UniProtKB-UniRule"/>
</dbReference>
<evidence type="ECO:0000256" key="4">
    <source>
        <dbReference type="ARBA" id="ARBA00022962"/>
    </source>
</evidence>
<evidence type="ECO:0000256" key="9">
    <source>
        <dbReference type="PIRSR" id="PIRSR005639-2"/>
    </source>
</evidence>
<feature type="binding site" evidence="7 9">
    <location>
        <position position="112"/>
    </location>
    <ligand>
        <name>L-glutamine</name>
        <dbReference type="ChEBI" id="CHEBI:58359"/>
    </ligand>
</feature>
<dbReference type="GO" id="GO:0036381">
    <property type="term" value="F:pyridoxal 5'-phosphate synthase (glutamine hydrolysing) activity"/>
    <property type="evidence" value="ECO:0007669"/>
    <property type="project" value="UniProtKB-UniRule"/>
</dbReference>
<keyword evidence="2 7" id="KW-0378">Hydrolase</keyword>
<dbReference type="AlphaFoldDB" id="A0AAF0FQV8"/>
<dbReference type="KEGG" id="manq:L1994_08435"/>
<dbReference type="Pfam" id="PF01174">
    <property type="entry name" value="SNO"/>
    <property type="match status" value="1"/>
</dbReference>
<evidence type="ECO:0000313" key="11">
    <source>
        <dbReference type="Proteomes" id="UP001218895"/>
    </source>
</evidence>
<evidence type="ECO:0000256" key="7">
    <source>
        <dbReference type="HAMAP-Rule" id="MF_01615"/>
    </source>
</evidence>
<gene>
    <name evidence="7 10" type="primary">pdxT</name>
    <name evidence="10" type="ORF">L1994_08435</name>
</gene>
<comment type="catalytic activity">
    <reaction evidence="7">
        <text>aldehydo-D-ribose 5-phosphate + D-glyceraldehyde 3-phosphate + L-glutamine = pyridoxal 5'-phosphate + L-glutamate + phosphate + 3 H2O + H(+)</text>
        <dbReference type="Rhea" id="RHEA:31507"/>
        <dbReference type="ChEBI" id="CHEBI:15377"/>
        <dbReference type="ChEBI" id="CHEBI:15378"/>
        <dbReference type="ChEBI" id="CHEBI:29985"/>
        <dbReference type="ChEBI" id="CHEBI:43474"/>
        <dbReference type="ChEBI" id="CHEBI:58273"/>
        <dbReference type="ChEBI" id="CHEBI:58359"/>
        <dbReference type="ChEBI" id="CHEBI:59776"/>
        <dbReference type="ChEBI" id="CHEBI:597326"/>
        <dbReference type="EC" id="4.3.3.6"/>
    </reaction>
</comment>
<dbReference type="GO" id="GO:0008614">
    <property type="term" value="P:pyridoxine metabolic process"/>
    <property type="evidence" value="ECO:0007669"/>
    <property type="project" value="TreeGrafter"/>
</dbReference>
<dbReference type="Gene3D" id="3.40.50.880">
    <property type="match status" value="1"/>
</dbReference>
<dbReference type="RefSeq" id="WP_278099010.1">
    <property type="nucleotide sequence ID" value="NZ_CP091092.1"/>
</dbReference>
<dbReference type="PROSITE" id="PS51273">
    <property type="entry name" value="GATASE_TYPE_1"/>
    <property type="match status" value="1"/>
</dbReference>
<dbReference type="CDD" id="cd01749">
    <property type="entry name" value="GATase1_PB"/>
    <property type="match status" value="1"/>
</dbReference>
<dbReference type="NCBIfam" id="TIGR03800">
    <property type="entry name" value="PLP_synth_Pdx2"/>
    <property type="match status" value="1"/>
</dbReference>
<dbReference type="PROSITE" id="PS51130">
    <property type="entry name" value="PDXT_SNO_2"/>
    <property type="match status" value="1"/>
</dbReference>
<evidence type="ECO:0000256" key="1">
    <source>
        <dbReference type="ARBA" id="ARBA00008345"/>
    </source>
</evidence>
<dbReference type="Proteomes" id="UP001218895">
    <property type="component" value="Chromosome"/>
</dbReference>
<dbReference type="PANTHER" id="PTHR31559">
    <property type="entry name" value="PYRIDOXAL 5'-PHOSPHATE SYNTHASE SUBUNIT SNO"/>
    <property type="match status" value="1"/>
</dbReference>
<dbReference type="PROSITE" id="PS01236">
    <property type="entry name" value="PDXT_SNO_1"/>
    <property type="match status" value="1"/>
</dbReference>
<dbReference type="GeneID" id="79950419"/>
<dbReference type="EMBL" id="CP091092">
    <property type="protein sequence ID" value="WFN36171.1"/>
    <property type="molecule type" value="Genomic_DNA"/>
</dbReference>
<evidence type="ECO:0000256" key="5">
    <source>
        <dbReference type="ARBA" id="ARBA00023239"/>
    </source>
</evidence>
<dbReference type="HAMAP" id="MF_01615">
    <property type="entry name" value="PdxT"/>
    <property type="match status" value="1"/>
</dbReference>
<dbReference type="SUPFAM" id="SSF52317">
    <property type="entry name" value="Class I glutamine amidotransferase-like"/>
    <property type="match status" value="1"/>
</dbReference>
<dbReference type="EC" id="4.3.3.6" evidence="7"/>
<keyword evidence="5 7" id="KW-0456">Lyase</keyword>
<dbReference type="GO" id="GO:1903600">
    <property type="term" value="C:glutaminase complex"/>
    <property type="evidence" value="ECO:0007669"/>
    <property type="project" value="TreeGrafter"/>
</dbReference>
<dbReference type="GO" id="GO:0006543">
    <property type="term" value="P:L-glutamine catabolic process"/>
    <property type="evidence" value="ECO:0007669"/>
    <property type="project" value="UniProtKB-UniRule"/>
</dbReference>
<dbReference type="PIRSF" id="PIRSF005639">
    <property type="entry name" value="Glut_amidoT_SNO"/>
    <property type="match status" value="1"/>
</dbReference>
<protein>
    <recommendedName>
        <fullName evidence="7">Pyridoxal 5'-phosphate synthase subunit PdxT</fullName>
        <ecNumber evidence="7">4.3.3.6</ecNumber>
    </recommendedName>
    <alternativeName>
        <fullName evidence="7">Pdx2</fullName>
    </alternativeName>
    <alternativeName>
        <fullName evidence="7">Pyridoxal 5'-phosphate synthase glutaminase subunit</fullName>
        <ecNumber evidence="7">3.5.1.2</ecNumber>
    </alternativeName>
</protein>
<dbReference type="PANTHER" id="PTHR31559:SF0">
    <property type="entry name" value="PYRIDOXAL 5'-PHOSPHATE SYNTHASE SUBUNIT SNO1-RELATED"/>
    <property type="match status" value="1"/>
</dbReference>